<reference evidence="2" key="1">
    <citation type="journal article" date="2018" name="Microbiol. Resour. Announc.">
        <title>Complete Genome Sequence of Acidithiobacillus ferridurans JCM 18981.</title>
        <authorList>
            <person name="Miyauchi T."/>
            <person name="Kouzuma A."/>
            <person name="Abe T."/>
            <person name="Watanabe K."/>
        </authorList>
    </citation>
    <scope>NUCLEOTIDE SEQUENCE [LARGE SCALE GENOMIC DNA]</scope>
    <source>
        <strain evidence="2">ATCC 33020 / DSM 29468 / JCM 18981 / 11Fe</strain>
    </source>
</reference>
<gene>
    <name evidence="1" type="ORF">AFERRID_00360</name>
</gene>
<dbReference type="KEGG" id="afj:AFERRID_00360"/>
<dbReference type="EMBL" id="AP018795">
    <property type="protein sequence ID" value="BBF63818.1"/>
    <property type="molecule type" value="Genomic_DNA"/>
</dbReference>
<dbReference type="RefSeq" id="WP_126604094.1">
    <property type="nucleotide sequence ID" value="NZ_AP018795.1"/>
</dbReference>
<keyword evidence="2" id="KW-1185">Reference proteome</keyword>
<dbReference type="Proteomes" id="UP000280188">
    <property type="component" value="Chromosome"/>
</dbReference>
<proteinExistence type="predicted"/>
<dbReference type="AlphaFoldDB" id="A0A2Z6IE55"/>
<evidence type="ECO:0000313" key="2">
    <source>
        <dbReference type="Proteomes" id="UP000280188"/>
    </source>
</evidence>
<organism evidence="1 2">
    <name type="scientific">Acidithiobacillus ferridurans</name>
    <dbReference type="NCBI Taxonomy" id="1232575"/>
    <lineage>
        <taxon>Bacteria</taxon>
        <taxon>Pseudomonadati</taxon>
        <taxon>Pseudomonadota</taxon>
        <taxon>Acidithiobacillia</taxon>
        <taxon>Acidithiobacillales</taxon>
        <taxon>Acidithiobacillaceae</taxon>
        <taxon>Acidithiobacillus</taxon>
    </lineage>
</organism>
<accession>A0A2Z6IE55</accession>
<evidence type="ECO:0000313" key="1">
    <source>
        <dbReference type="EMBL" id="BBF63818.1"/>
    </source>
</evidence>
<protein>
    <submittedName>
        <fullName evidence="1">Uncharacterized protein</fullName>
    </submittedName>
</protein>
<name>A0A2Z6IE55_ACIFI</name>
<sequence>MSNADRLLTYHIVMGKTADGMSQHHLSLRGPSEGDTENIVKACQTADLLACDISALCPTAHPVLSLIGRDLEKRLAEIARALREISDAIADTSTDISAQDVQEWAAELRDEAVLAAISYYDLETKIKIFSRSMKAVRSDRLQFNKERSAAG</sequence>